<evidence type="ECO:0000313" key="2">
    <source>
        <dbReference type="Proteomes" id="UP001500631"/>
    </source>
</evidence>
<dbReference type="Proteomes" id="UP001500631">
    <property type="component" value="Unassembled WGS sequence"/>
</dbReference>
<evidence type="ECO:0008006" key="3">
    <source>
        <dbReference type="Google" id="ProtNLM"/>
    </source>
</evidence>
<comment type="caution">
    <text evidence="1">The sequence shown here is derived from an EMBL/GenBank/DDBJ whole genome shotgun (WGS) entry which is preliminary data.</text>
</comment>
<proteinExistence type="predicted"/>
<organism evidence="1 2">
    <name type="scientific">Wohlfahrtiimonas larvae</name>
    <dbReference type="NCBI Taxonomy" id="1157986"/>
    <lineage>
        <taxon>Bacteria</taxon>
        <taxon>Pseudomonadati</taxon>
        <taxon>Pseudomonadota</taxon>
        <taxon>Gammaproteobacteria</taxon>
        <taxon>Cardiobacteriales</taxon>
        <taxon>Ignatzschineriaceae</taxon>
        <taxon>Wohlfahrtiimonas</taxon>
    </lineage>
</organism>
<sequence>MSALMIKHPVLGDLVYEEVLKGYVGSIELSEMPLKINLVTEAENIEVVANQLIDFLESDEFENAFIAGLEQLLMIKNRDWLNDGEAEYTLEELFDFVSLDAIVMYVDKIELYTDDLELLWRNRAIMKYNQKYQLISVEVEINEG</sequence>
<dbReference type="EMBL" id="BAABKE010000004">
    <property type="protein sequence ID" value="GAA5099639.1"/>
    <property type="molecule type" value="Genomic_DNA"/>
</dbReference>
<protein>
    <recommendedName>
        <fullName evidence="3">Conjugal transfer protein</fullName>
    </recommendedName>
</protein>
<evidence type="ECO:0000313" key="1">
    <source>
        <dbReference type="EMBL" id="GAA5099639.1"/>
    </source>
</evidence>
<keyword evidence="2" id="KW-1185">Reference proteome</keyword>
<name>A0ABP9MQL5_9GAMM</name>
<gene>
    <name evidence="1" type="ORF">GCM10023338_13400</name>
</gene>
<accession>A0ABP9MQL5</accession>
<reference evidence="2" key="1">
    <citation type="journal article" date="2019" name="Int. J. Syst. Evol. Microbiol.">
        <title>The Global Catalogue of Microorganisms (GCM) 10K type strain sequencing project: providing services to taxonomists for standard genome sequencing and annotation.</title>
        <authorList>
            <consortium name="The Broad Institute Genomics Platform"/>
            <consortium name="The Broad Institute Genome Sequencing Center for Infectious Disease"/>
            <person name="Wu L."/>
            <person name="Ma J."/>
        </authorList>
    </citation>
    <scope>NUCLEOTIDE SEQUENCE [LARGE SCALE GENOMIC DNA]</scope>
    <source>
        <strain evidence="2">JCM 18424</strain>
    </source>
</reference>